<keyword evidence="5" id="KW-0456">Lyase</keyword>
<sequence>MFGKISDFLFKILQLFFVLLFIAILCFIVKWRIDALYINSLSENKINFSLVDEFQKTKKDILTLKNGEIEDQVTTPQQLLDEDSNKNSNILTITIPENSSIDDIGNILIENNLMTSLSSFKSLVDTMGLNSKFVAGSFEIKKDSKIRDTILTLTNTESKEYEFEILEGAAADAVGKKLQSLGVIQSASTFSQNAKDYNVFYKFKPGKYKIQTPIKVKNLIEILTGEKIQ</sequence>
<keyword evidence="9" id="KW-1185">Reference proteome</keyword>
<dbReference type="Proteomes" id="UP001519306">
    <property type="component" value="Unassembled WGS sequence"/>
</dbReference>
<keyword evidence="6" id="KW-0961">Cell wall biogenesis/degradation</keyword>
<name>A0ABS4KE32_9FIRM</name>
<keyword evidence="2 7" id="KW-0812">Transmembrane</keyword>
<keyword evidence="4 7" id="KW-0472">Membrane</keyword>
<dbReference type="PANTHER" id="PTHR30518:SF2">
    <property type="entry name" value="ENDOLYTIC MUREIN TRANSGLYCOSYLASE"/>
    <property type="match status" value="1"/>
</dbReference>
<evidence type="ECO:0000256" key="3">
    <source>
        <dbReference type="ARBA" id="ARBA00022989"/>
    </source>
</evidence>
<reference evidence="8 9" key="1">
    <citation type="submission" date="2021-03" db="EMBL/GenBank/DDBJ databases">
        <title>Genomic Encyclopedia of Type Strains, Phase IV (KMG-IV): sequencing the most valuable type-strain genomes for metagenomic binning, comparative biology and taxonomic classification.</title>
        <authorList>
            <person name="Goeker M."/>
        </authorList>
    </citation>
    <scope>NUCLEOTIDE SEQUENCE [LARGE SCALE GENOMIC DNA]</scope>
    <source>
        <strain evidence="8 9">DSM 27563</strain>
    </source>
</reference>
<dbReference type="EMBL" id="JAGGLJ010000017">
    <property type="protein sequence ID" value="MBP2026012.1"/>
    <property type="molecule type" value="Genomic_DNA"/>
</dbReference>
<protein>
    <submittedName>
        <fullName evidence="8">Cell division protein YceG involved in septum cleavage</fullName>
    </submittedName>
</protein>
<comment type="caution">
    <text evidence="8">The sequence shown here is derived from an EMBL/GenBank/DDBJ whole genome shotgun (WGS) entry which is preliminary data.</text>
</comment>
<evidence type="ECO:0000256" key="2">
    <source>
        <dbReference type="ARBA" id="ARBA00022692"/>
    </source>
</evidence>
<gene>
    <name evidence="8" type="ORF">J2Z71_001564</name>
</gene>
<dbReference type="InterPro" id="IPR003770">
    <property type="entry name" value="MLTG-like"/>
</dbReference>
<dbReference type="RefSeq" id="WP_210061843.1">
    <property type="nucleotide sequence ID" value="NZ_JAGGLJ010000017.1"/>
</dbReference>
<keyword evidence="1" id="KW-1003">Cell membrane</keyword>
<dbReference type="PANTHER" id="PTHR30518">
    <property type="entry name" value="ENDOLYTIC MUREIN TRANSGLYCOSYLASE"/>
    <property type="match status" value="1"/>
</dbReference>
<feature type="transmembrane region" description="Helical" evidence="7">
    <location>
        <begin position="12"/>
        <end position="33"/>
    </location>
</feature>
<evidence type="ECO:0000256" key="7">
    <source>
        <dbReference type="SAM" id="Phobius"/>
    </source>
</evidence>
<proteinExistence type="predicted"/>
<evidence type="ECO:0000256" key="5">
    <source>
        <dbReference type="ARBA" id="ARBA00023239"/>
    </source>
</evidence>
<keyword evidence="8" id="KW-0131">Cell cycle</keyword>
<evidence type="ECO:0000313" key="8">
    <source>
        <dbReference type="EMBL" id="MBP2026012.1"/>
    </source>
</evidence>
<keyword evidence="3 7" id="KW-1133">Transmembrane helix</keyword>
<dbReference type="Gene3D" id="3.30.1490.480">
    <property type="entry name" value="Endolytic murein transglycosylase"/>
    <property type="match status" value="2"/>
</dbReference>
<organism evidence="8 9">
    <name type="scientific">Peptoniphilus stercorisuis</name>
    <dbReference type="NCBI Taxonomy" id="1436965"/>
    <lineage>
        <taxon>Bacteria</taxon>
        <taxon>Bacillati</taxon>
        <taxon>Bacillota</taxon>
        <taxon>Tissierellia</taxon>
        <taxon>Tissierellales</taxon>
        <taxon>Peptoniphilaceae</taxon>
        <taxon>Peptoniphilus</taxon>
    </lineage>
</organism>
<keyword evidence="8" id="KW-0132">Cell division</keyword>
<accession>A0ABS4KE32</accession>
<evidence type="ECO:0000313" key="9">
    <source>
        <dbReference type="Proteomes" id="UP001519306"/>
    </source>
</evidence>
<evidence type="ECO:0000256" key="6">
    <source>
        <dbReference type="ARBA" id="ARBA00023316"/>
    </source>
</evidence>
<evidence type="ECO:0000256" key="4">
    <source>
        <dbReference type="ARBA" id="ARBA00023136"/>
    </source>
</evidence>
<dbReference type="GO" id="GO:0051301">
    <property type="term" value="P:cell division"/>
    <property type="evidence" value="ECO:0007669"/>
    <property type="project" value="UniProtKB-KW"/>
</dbReference>
<evidence type="ECO:0000256" key="1">
    <source>
        <dbReference type="ARBA" id="ARBA00022475"/>
    </source>
</evidence>